<name>A0ABN7P1P9_TIMPD</name>
<reference evidence="1" key="1">
    <citation type="submission" date="2021-03" db="EMBL/GenBank/DDBJ databases">
        <authorList>
            <person name="Tran Van P."/>
        </authorList>
    </citation>
    <scope>NUCLEOTIDE SEQUENCE</scope>
</reference>
<keyword evidence="2" id="KW-1185">Reference proteome</keyword>
<evidence type="ECO:0000313" key="2">
    <source>
        <dbReference type="Proteomes" id="UP001153148"/>
    </source>
</evidence>
<organism evidence="1 2">
    <name type="scientific">Timema podura</name>
    <name type="common">Walking stick</name>
    <dbReference type="NCBI Taxonomy" id="61482"/>
    <lineage>
        <taxon>Eukaryota</taxon>
        <taxon>Metazoa</taxon>
        <taxon>Ecdysozoa</taxon>
        <taxon>Arthropoda</taxon>
        <taxon>Hexapoda</taxon>
        <taxon>Insecta</taxon>
        <taxon>Pterygota</taxon>
        <taxon>Neoptera</taxon>
        <taxon>Polyneoptera</taxon>
        <taxon>Phasmatodea</taxon>
        <taxon>Timematodea</taxon>
        <taxon>Timematoidea</taxon>
        <taxon>Timematidae</taxon>
        <taxon>Timema</taxon>
    </lineage>
</organism>
<protein>
    <submittedName>
        <fullName evidence="1">Uncharacterized protein</fullName>
    </submittedName>
</protein>
<proteinExistence type="predicted"/>
<sequence>MASESIHICFLLAECKPTQLHKRKRWTVFISSRQADPTYDCVYISYCRQTKLRYCKSDMRTDIRNFD</sequence>
<comment type="caution">
    <text evidence="1">The sequence shown here is derived from an EMBL/GenBank/DDBJ whole genome shotgun (WGS) entry which is preliminary data.</text>
</comment>
<dbReference type="EMBL" id="CAJPIN010013929">
    <property type="protein sequence ID" value="CAG2060892.1"/>
    <property type="molecule type" value="Genomic_DNA"/>
</dbReference>
<accession>A0ABN7P1P9</accession>
<evidence type="ECO:0000313" key="1">
    <source>
        <dbReference type="EMBL" id="CAG2060892.1"/>
    </source>
</evidence>
<dbReference type="Proteomes" id="UP001153148">
    <property type="component" value="Unassembled WGS sequence"/>
</dbReference>
<gene>
    <name evidence="1" type="ORF">TPAB3V08_LOCUS7848</name>
</gene>